<sequence length="198" mass="21421">MGGMSPAPGPRPGGRSARIQQAVHASTRKLLDERDRADITVPMIAADAGVTPSTIYRRWGDITEVFADVAIERLRPDTPPRETGSARGDLVAWAQDYLEEMSSPVGRAALRDVVMSGDTVRSEDGTNPFKCATFCRTQIETILGRGEPAGSPAPSVVEHVIDHVVAPIIYRILFDLDPLEPDRVEVLVDHALDAATRA</sequence>
<dbReference type="Gene3D" id="1.10.357.10">
    <property type="entry name" value="Tetracycline Repressor, domain 2"/>
    <property type="match status" value="1"/>
</dbReference>
<protein>
    <submittedName>
        <fullName evidence="6">DNA-binding transcriptional regulator, AcrR family</fullName>
    </submittedName>
</protein>
<dbReference type="InterPro" id="IPR001647">
    <property type="entry name" value="HTH_TetR"/>
</dbReference>
<dbReference type="InterPro" id="IPR036271">
    <property type="entry name" value="Tet_transcr_reg_TetR-rel_C_sf"/>
</dbReference>
<evidence type="ECO:0000256" key="1">
    <source>
        <dbReference type="ARBA" id="ARBA00023015"/>
    </source>
</evidence>
<dbReference type="PROSITE" id="PS50977">
    <property type="entry name" value="HTH_TETR_2"/>
    <property type="match status" value="1"/>
</dbReference>
<keyword evidence="3" id="KW-0804">Transcription</keyword>
<name>A0A1H4YT98_RHOJO</name>
<dbReference type="Gene3D" id="1.10.10.60">
    <property type="entry name" value="Homeodomain-like"/>
    <property type="match status" value="1"/>
</dbReference>
<reference evidence="7" key="1">
    <citation type="submission" date="2016-10" db="EMBL/GenBank/DDBJ databases">
        <authorList>
            <person name="Varghese N."/>
        </authorList>
    </citation>
    <scope>NUCLEOTIDE SEQUENCE [LARGE SCALE GENOMIC DNA]</scope>
    <source>
        <strain evidence="7">DSM 44719</strain>
    </source>
</reference>
<dbReference type="InterPro" id="IPR011075">
    <property type="entry name" value="TetR_C"/>
</dbReference>
<dbReference type="GO" id="GO:0000976">
    <property type="term" value="F:transcription cis-regulatory region binding"/>
    <property type="evidence" value="ECO:0007669"/>
    <property type="project" value="TreeGrafter"/>
</dbReference>
<dbReference type="EMBL" id="FNTL01000004">
    <property type="protein sequence ID" value="SED20394.1"/>
    <property type="molecule type" value="Genomic_DNA"/>
</dbReference>
<feature type="DNA-binding region" description="H-T-H motif" evidence="4">
    <location>
        <begin position="40"/>
        <end position="59"/>
    </location>
</feature>
<dbReference type="AlphaFoldDB" id="A0A1H4YT98"/>
<dbReference type="Pfam" id="PF16859">
    <property type="entry name" value="TetR_C_11"/>
    <property type="match status" value="1"/>
</dbReference>
<dbReference type="GO" id="GO:0003700">
    <property type="term" value="F:DNA-binding transcription factor activity"/>
    <property type="evidence" value="ECO:0007669"/>
    <property type="project" value="TreeGrafter"/>
</dbReference>
<evidence type="ECO:0000259" key="5">
    <source>
        <dbReference type="PROSITE" id="PS50977"/>
    </source>
</evidence>
<dbReference type="Proteomes" id="UP000183407">
    <property type="component" value="Unassembled WGS sequence"/>
</dbReference>
<evidence type="ECO:0000313" key="7">
    <source>
        <dbReference type="Proteomes" id="UP000183407"/>
    </source>
</evidence>
<evidence type="ECO:0000256" key="2">
    <source>
        <dbReference type="ARBA" id="ARBA00023125"/>
    </source>
</evidence>
<dbReference type="PANTHER" id="PTHR30055">
    <property type="entry name" value="HTH-TYPE TRANSCRIPTIONAL REGULATOR RUTR"/>
    <property type="match status" value="1"/>
</dbReference>
<gene>
    <name evidence="6" type="ORF">SAMN04490220_3808</name>
</gene>
<accession>A0A1H4YT98</accession>
<dbReference type="InterPro" id="IPR050109">
    <property type="entry name" value="HTH-type_TetR-like_transc_reg"/>
</dbReference>
<evidence type="ECO:0000313" key="6">
    <source>
        <dbReference type="EMBL" id="SED20394.1"/>
    </source>
</evidence>
<keyword evidence="1" id="KW-0805">Transcription regulation</keyword>
<dbReference type="Pfam" id="PF00440">
    <property type="entry name" value="TetR_N"/>
    <property type="match status" value="1"/>
</dbReference>
<dbReference type="InterPro" id="IPR009057">
    <property type="entry name" value="Homeodomain-like_sf"/>
</dbReference>
<dbReference type="PANTHER" id="PTHR30055:SF148">
    <property type="entry name" value="TETR-FAMILY TRANSCRIPTIONAL REGULATOR"/>
    <property type="match status" value="1"/>
</dbReference>
<keyword evidence="2 4" id="KW-0238">DNA-binding</keyword>
<feature type="domain" description="HTH tetR-type" evidence="5">
    <location>
        <begin position="17"/>
        <end position="77"/>
    </location>
</feature>
<proteinExistence type="predicted"/>
<evidence type="ECO:0000256" key="3">
    <source>
        <dbReference type="ARBA" id="ARBA00023163"/>
    </source>
</evidence>
<dbReference type="SUPFAM" id="SSF48498">
    <property type="entry name" value="Tetracyclin repressor-like, C-terminal domain"/>
    <property type="match status" value="1"/>
</dbReference>
<evidence type="ECO:0000256" key="4">
    <source>
        <dbReference type="PROSITE-ProRule" id="PRU00335"/>
    </source>
</evidence>
<organism evidence="6 7">
    <name type="scientific">Rhodococcus jostii</name>
    <dbReference type="NCBI Taxonomy" id="132919"/>
    <lineage>
        <taxon>Bacteria</taxon>
        <taxon>Bacillati</taxon>
        <taxon>Actinomycetota</taxon>
        <taxon>Actinomycetes</taxon>
        <taxon>Mycobacteriales</taxon>
        <taxon>Nocardiaceae</taxon>
        <taxon>Rhodococcus</taxon>
    </lineage>
</organism>
<dbReference type="SUPFAM" id="SSF46689">
    <property type="entry name" value="Homeodomain-like"/>
    <property type="match status" value="1"/>
</dbReference>